<dbReference type="Proteomes" id="UP000271098">
    <property type="component" value="Unassembled WGS sequence"/>
</dbReference>
<name>A0A3P6R5S0_9BILA</name>
<dbReference type="EMBL" id="UYRT01011480">
    <property type="protein sequence ID" value="VDK50670.1"/>
    <property type="molecule type" value="Genomic_DNA"/>
</dbReference>
<sequence length="106" mass="11611">MADLLQTDVYAYDYSGYGISTGSPSEKNVYADIEAAYQHIHKTRGKNVRIALVGYSIGTAPTVYLASKHPPNLCGIVLIAPFTSGLRLYSKRDSTCCMDRFLRVSG</sequence>
<dbReference type="GO" id="GO:0010008">
    <property type="term" value="C:endosome membrane"/>
    <property type="evidence" value="ECO:0007669"/>
    <property type="project" value="TreeGrafter"/>
</dbReference>
<dbReference type="InterPro" id="IPR029058">
    <property type="entry name" value="AB_hydrolase_fold"/>
</dbReference>
<evidence type="ECO:0000313" key="2">
    <source>
        <dbReference type="EMBL" id="VDK50670.1"/>
    </source>
</evidence>
<gene>
    <name evidence="2" type="ORF">GPUH_LOCUS5410</name>
</gene>
<keyword evidence="3" id="KW-1185">Reference proteome</keyword>
<dbReference type="GO" id="GO:0005886">
    <property type="term" value="C:plasma membrane"/>
    <property type="evidence" value="ECO:0007669"/>
    <property type="project" value="TreeGrafter"/>
</dbReference>
<evidence type="ECO:0000259" key="1">
    <source>
        <dbReference type="Pfam" id="PF12146"/>
    </source>
</evidence>
<evidence type="ECO:0000313" key="3">
    <source>
        <dbReference type="Proteomes" id="UP000271098"/>
    </source>
</evidence>
<dbReference type="SUPFAM" id="SSF53474">
    <property type="entry name" value="alpha/beta-Hydrolases"/>
    <property type="match status" value="1"/>
</dbReference>
<feature type="domain" description="Serine aminopeptidase S33" evidence="1">
    <location>
        <begin position="7"/>
        <end position="84"/>
    </location>
</feature>
<dbReference type="Pfam" id="PF12146">
    <property type="entry name" value="Hydrolase_4"/>
    <property type="match status" value="1"/>
</dbReference>
<reference evidence="2 3" key="1">
    <citation type="submission" date="2018-11" db="EMBL/GenBank/DDBJ databases">
        <authorList>
            <consortium name="Pathogen Informatics"/>
        </authorList>
    </citation>
    <scope>NUCLEOTIDE SEQUENCE [LARGE SCALE GENOMIC DNA]</scope>
</reference>
<dbReference type="PANTHER" id="PTHR12277">
    <property type="entry name" value="ALPHA/BETA HYDROLASE DOMAIN-CONTAINING PROTEIN"/>
    <property type="match status" value="1"/>
</dbReference>
<dbReference type="AlphaFoldDB" id="A0A3P6R5S0"/>
<dbReference type="GO" id="GO:0008474">
    <property type="term" value="F:palmitoyl-(protein) hydrolase activity"/>
    <property type="evidence" value="ECO:0007669"/>
    <property type="project" value="TreeGrafter"/>
</dbReference>
<protein>
    <recommendedName>
        <fullName evidence="1">Serine aminopeptidase S33 domain-containing protein</fullName>
    </recommendedName>
</protein>
<dbReference type="PANTHER" id="PTHR12277:SF39">
    <property type="entry name" value="SERINE AMINOPEPTIDASE S33 DOMAIN-CONTAINING PROTEIN"/>
    <property type="match status" value="1"/>
</dbReference>
<proteinExistence type="predicted"/>
<dbReference type="InterPro" id="IPR022742">
    <property type="entry name" value="Hydrolase_4"/>
</dbReference>
<organism evidence="2 3">
    <name type="scientific">Gongylonema pulchrum</name>
    <dbReference type="NCBI Taxonomy" id="637853"/>
    <lineage>
        <taxon>Eukaryota</taxon>
        <taxon>Metazoa</taxon>
        <taxon>Ecdysozoa</taxon>
        <taxon>Nematoda</taxon>
        <taxon>Chromadorea</taxon>
        <taxon>Rhabditida</taxon>
        <taxon>Spirurina</taxon>
        <taxon>Spiruromorpha</taxon>
        <taxon>Spiruroidea</taxon>
        <taxon>Gongylonematidae</taxon>
        <taxon>Gongylonema</taxon>
    </lineage>
</organism>
<accession>A0A3P6R5S0</accession>
<dbReference type="Gene3D" id="3.40.50.1820">
    <property type="entry name" value="alpha/beta hydrolase"/>
    <property type="match status" value="1"/>
</dbReference>
<dbReference type="OrthoDB" id="446723at2759"/>